<dbReference type="SMART" id="SM00530">
    <property type="entry name" value="HTH_XRE"/>
    <property type="match status" value="1"/>
</dbReference>
<gene>
    <name evidence="3" type="ORF">SAMN05660686_01934</name>
</gene>
<comment type="caution">
    <text evidence="3">The sequence shown here is derived from an EMBL/GenBank/DDBJ whole genome shotgun (WGS) entry which is preliminary data.</text>
</comment>
<dbReference type="InterPro" id="IPR001387">
    <property type="entry name" value="Cro/C1-type_HTH"/>
</dbReference>
<dbReference type="InterPro" id="IPR011051">
    <property type="entry name" value="RmlC_Cupin_sf"/>
</dbReference>
<dbReference type="OrthoDB" id="189170at2"/>
<dbReference type="Pfam" id="PF01381">
    <property type="entry name" value="HTH_3"/>
    <property type="match status" value="1"/>
</dbReference>
<dbReference type="SUPFAM" id="SSF47413">
    <property type="entry name" value="lambda repressor-like DNA-binding domains"/>
    <property type="match status" value="1"/>
</dbReference>
<sequence>MTRDDPALDLAALGLRIRAMRKVQSLTLAELAGRAEISLSMLSSVERGEKAATVLVLHRIATGLGTSIARLVEDESPARAVVLRRSDQVVVPGPGDWTRRILSPVIPGVEFEMMQTTIPPGVDTGTYGPHPAGSHEYLMVEAGTLTLTLDAETHRLGAGDSIYYDGACRHGYRNDGEAPCRYVLAMMVRRPR</sequence>
<dbReference type="SUPFAM" id="SSF51182">
    <property type="entry name" value="RmlC-like cupins"/>
    <property type="match status" value="1"/>
</dbReference>
<dbReference type="Gene3D" id="1.10.260.40">
    <property type="entry name" value="lambda repressor-like DNA-binding domains"/>
    <property type="match status" value="1"/>
</dbReference>
<dbReference type="Pfam" id="PF07883">
    <property type="entry name" value="Cupin_2"/>
    <property type="match status" value="1"/>
</dbReference>
<evidence type="ECO:0000256" key="1">
    <source>
        <dbReference type="ARBA" id="ARBA00023125"/>
    </source>
</evidence>
<dbReference type="Proteomes" id="UP000198615">
    <property type="component" value="Unassembled WGS sequence"/>
</dbReference>
<organism evidence="3 4">
    <name type="scientific">Thalassobaculum litoreum DSM 18839</name>
    <dbReference type="NCBI Taxonomy" id="1123362"/>
    <lineage>
        <taxon>Bacteria</taxon>
        <taxon>Pseudomonadati</taxon>
        <taxon>Pseudomonadota</taxon>
        <taxon>Alphaproteobacteria</taxon>
        <taxon>Rhodospirillales</taxon>
        <taxon>Thalassobaculaceae</taxon>
        <taxon>Thalassobaculum</taxon>
    </lineage>
</organism>
<evidence type="ECO:0000313" key="3">
    <source>
        <dbReference type="EMBL" id="SDF65435.1"/>
    </source>
</evidence>
<dbReference type="InterPro" id="IPR014710">
    <property type="entry name" value="RmlC-like_jellyroll"/>
</dbReference>
<dbReference type="RefSeq" id="WP_093149904.1">
    <property type="nucleotide sequence ID" value="NZ_FNBW01000005.1"/>
</dbReference>
<dbReference type="PROSITE" id="PS50943">
    <property type="entry name" value="HTH_CROC1"/>
    <property type="match status" value="1"/>
</dbReference>
<dbReference type="AlphaFoldDB" id="A0A8G2BJN6"/>
<dbReference type="GO" id="GO:0005829">
    <property type="term" value="C:cytosol"/>
    <property type="evidence" value="ECO:0007669"/>
    <property type="project" value="TreeGrafter"/>
</dbReference>
<dbReference type="PANTHER" id="PTHR46797:SF10">
    <property type="entry name" value="BLR1115 PROTEIN"/>
    <property type="match status" value="1"/>
</dbReference>
<keyword evidence="4" id="KW-1185">Reference proteome</keyword>
<dbReference type="CDD" id="cd00093">
    <property type="entry name" value="HTH_XRE"/>
    <property type="match status" value="1"/>
</dbReference>
<evidence type="ECO:0000259" key="2">
    <source>
        <dbReference type="PROSITE" id="PS50943"/>
    </source>
</evidence>
<accession>A0A8G2BJN6</accession>
<dbReference type="GO" id="GO:0003677">
    <property type="term" value="F:DNA binding"/>
    <property type="evidence" value="ECO:0007669"/>
    <property type="project" value="UniProtKB-KW"/>
</dbReference>
<feature type="domain" description="HTH cro/C1-type" evidence="2">
    <location>
        <begin position="17"/>
        <end position="71"/>
    </location>
</feature>
<dbReference type="EMBL" id="FNBW01000005">
    <property type="protein sequence ID" value="SDF65435.1"/>
    <property type="molecule type" value="Genomic_DNA"/>
</dbReference>
<name>A0A8G2BJN6_9PROT</name>
<evidence type="ECO:0000313" key="4">
    <source>
        <dbReference type="Proteomes" id="UP000198615"/>
    </source>
</evidence>
<proteinExistence type="predicted"/>
<dbReference type="InterPro" id="IPR010982">
    <property type="entry name" value="Lambda_DNA-bd_dom_sf"/>
</dbReference>
<dbReference type="InterPro" id="IPR013096">
    <property type="entry name" value="Cupin_2"/>
</dbReference>
<dbReference type="GO" id="GO:0003700">
    <property type="term" value="F:DNA-binding transcription factor activity"/>
    <property type="evidence" value="ECO:0007669"/>
    <property type="project" value="TreeGrafter"/>
</dbReference>
<dbReference type="CDD" id="cd02209">
    <property type="entry name" value="cupin_XRE_C"/>
    <property type="match status" value="1"/>
</dbReference>
<dbReference type="Gene3D" id="2.60.120.10">
    <property type="entry name" value="Jelly Rolls"/>
    <property type="match status" value="1"/>
</dbReference>
<dbReference type="PANTHER" id="PTHR46797">
    <property type="entry name" value="HTH-TYPE TRANSCRIPTIONAL REGULATOR"/>
    <property type="match status" value="1"/>
</dbReference>
<dbReference type="InterPro" id="IPR050807">
    <property type="entry name" value="TransReg_Diox_bact_type"/>
</dbReference>
<protein>
    <submittedName>
        <fullName evidence="3">Transcriptional regulator, XRE family with cupin sensor</fullName>
    </submittedName>
</protein>
<keyword evidence="1" id="KW-0238">DNA-binding</keyword>
<reference evidence="3 4" key="1">
    <citation type="submission" date="2016-10" db="EMBL/GenBank/DDBJ databases">
        <authorList>
            <person name="Varghese N."/>
            <person name="Submissions S."/>
        </authorList>
    </citation>
    <scope>NUCLEOTIDE SEQUENCE [LARGE SCALE GENOMIC DNA]</scope>
    <source>
        <strain evidence="3 4">DSM 18839</strain>
    </source>
</reference>